<dbReference type="PANTHER" id="PTHR30055:SF146">
    <property type="entry name" value="HTH-TYPE TRANSCRIPTIONAL DUAL REGULATOR CECR"/>
    <property type="match status" value="1"/>
</dbReference>
<dbReference type="SUPFAM" id="SSF46689">
    <property type="entry name" value="Homeodomain-like"/>
    <property type="match status" value="1"/>
</dbReference>
<dbReference type="Proteomes" id="UP000016569">
    <property type="component" value="Unassembled WGS sequence"/>
</dbReference>
<keyword evidence="5" id="KW-1185">Reference proteome</keyword>
<dbReference type="InterPro" id="IPR009057">
    <property type="entry name" value="Homeodomain-like_sf"/>
</dbReference>
<evidence type="ECO:0000256" key="2">
    <source>
        <dbReference type="PROSITE-ProRule" id="PRU00335"/>
    </source>
</evidence>
<dbReference type="SUPFAM" id="SSF48498">
    <property type="entry name" value="Tetracyclin repressor-like, C-terminal domain"/>
    <property type="match status" value="1"/>
</dbReference>
<organism evidence="4 5">
    <name type="scientific">Brevundimonas abyssalis TAR-001</name>
    <dbReference type="NCBI Taxonomy" id="1391729"/>
    <lineage>
        <taxon>Bacteria</taxon>
        <taxon>Pseudomonadati</taxon>
        <taxon>Pseudomonadota</taxon>
        <taxon>Alphaproteobacteria</taxon>
        <taxon>Caulobacterales</taxon>
        <taxon>Caulobacteraceae</taxon>
        <taxon>Brevundimonas</taxon>
    </lineage>
</organism>
<dbReference type="AlphaFoldDB" id="A0A8E0ND61"/>
<evidence type="ECO:0000313" key="5">
    <source>
        <dbReference type="Proteomes" id="UP000016569"/>
    </source>
</evidence>
<proteinExistence type="predicted"/>
<dbReference type="PANTHER" id="PTHR30055">
    <property type="entry name" value="HTH-TYPE TRANSCRIPTIONAL REGULATOR RUTR"/>
    <property type="match status" value="1"/>
</dbReference>
<gene>
    <name evidence="4" type="ORF">MBEBAB_2478</name>
</gene>
<dbReference type="GO" id="GO:0003700">
    <property type="term" value="F:DNA-binding transcription factor activity"/>
    <property type="evidence" value="ECO:0007669"/>
    <property type="project" value="TreeGrafter"/>
</dbReference>
<sequence length="212" mass="23491">MTENAHGGDDAESLRHKRKDLLKVARRHFMAEGYSAARMEAIARDASVSTATLYAFFPSKTDLFIRVIDDASDDFARQIQGVQVRAGAVHEQLVAFGETYAAFLGDPLVRAVFRLVMAERRRFEPTADRFFERGRAEIGGVLMQVIGEHVEAGALKVERPSWAAGQLMGMIEHPVFFVPMVTGEAVRSRRDVRCIVGQAVDTFLARYGTGQG</sequence>
<feature type="DNA-binding region" description="H-T-H motif" evidence="2">
    <location>
        <begin position="38"/>
        <end position="57"/>
    </location>
</feature>
<dbReference type="RefSeq" id="WP_021698322.1">
    <property type="nucleotide sequence ID" value="NZ_BATC01000059.1"/>
</dbReference>
<dbReference type="EMBL" id="BATC01000059">
    <property type="protein sequence ID" value="GAD60228.1"/>
    <property type="molecule type" value="Genomic_DNA"/>
</dbReference>
<dbReference type="OrthoDB" id="9816431at2"/>
<dbReference type="Gene3D" id="1.10.357.10">
    <property type="entry name" value="Tetracycline Repressor, domain 2"/>
    <property type="match status" value="1"/>
</dbReference>
<keyword evidence="1 2" id="KW-0238">DNA-binding</keyword>
<dbReference type="Gene3D" id="1.10.10.60">
    <property type="entry name" value="Homeodomain-like"/>
    <property type="match status" value="1"/>
</dbReference>
<accession>A0A8E0ND61</accession>
<dbReference type="InterPro" id="IPR039536">
    <property type="entry name" value="TetR_C_Proteobacteria"/>
</dbReference>
<dbReference type="InterPro" id="IPR050109">
    <property type="entry name" value="HTH-type_TetR-like_transc_reg"/>
</dbReference>
<dbReference type="InterPro" id="IPR001647">
    <property type="entry name" value="HTH_TetR"/>
</dbReference>
<feature type="domain" description="HTH tetR-type" evidence="3">
    <location>
        <begin position="15"/>
        <end position="75"/>
    </location>
</feature>
<dbReference type="PROSITE" id="PS50977">
    <property type="entry name" value="HTH_TETR_2"/>
    <property type="match status" value="1"/>
</dbReference>
<dbReference type="GO" id="GO:0000976">
    <property type="term" value="F:transcription cis-regulatory region binding"/>
    <property type="evidence" value="ECO:0007669"/>
    <property type="project" value="TreeGrafter"/>
</dbReference>
<evidence type="ECO:0000259" key="3">
    <source>
        <dbReference type="PROSITE" id="PS50977"/>
    </source>
</evidence>
<protein>
    <submittedName>
        <fullName evidence="4">Transcriptional regulator, TetR family</fullName>
    </submittedName>
</protein>
<dbReference type="Pfam" id="PF14246">
    <property type="entry name" value="TetR_C_7"/>
    <property type="match status" value="1"/>
</dbReference>
<name>A0A8E0ND61_9CAUL</name>
<evidence type="ECO:0000256" key="1">
    <source>
        <dbReference type="ARBA" id="ARBA00023125"/>
    </source>
</evidence>
<comment type="caution">
    <text evidence="4">The sequence shown here is derived from an EMBL/GenBank/DDBJ whole genome shotgun (WGS) entry which is preliminary data.</text>
</comment>
<dbReference type="PRINTS" id="PR00455">
    <property type="entry name" value="HTHTETR"/>
</dbReference>
<reference evidence="5" key="1">
    <citation type="journal article" date="2013" name="Genome Announc.">
        <title>Draft Genome Sequence of the Dimorphic Prosthecate Bacterium Brevundimonas abyssalis TAR-001T.</title>
        <authorList>
            <person name="Tsubouchi T."/>
            <person name="Nishi S."/>
            <person name="Usui K."/>
            <person name="Shimane Y."/>
            <person name="Takaki Y."/>
            <person name="Maruyama T."/>
            <person name="Hatada Y."/>
        </authorList>
    </citation>
    <scope>NUCLEOTIDE SEQUENCE [LARGE SCALE GENOMIC DNA]</scope>
    <source>
        <strain evidence="5">TAR-001</strain>
    </source>
</reference>
<evidence type="ECO:0000313" key="4">
    <source>
        <dbReference type="EMBL" id="GAD60228.1"/>
    </source>
</evidence>
<dbReference type="Pfam" id="PF00440">
    <property type="entry name" value="TetR_N"/>
    <property type="match status" value="1"/>
</dbReference>
<dbReference type="InterPro" id="IPR036271">
    <property type="entry name" value="Tet_transcr_reg_TetR-rel_C_sf"/>
</dbReference>